<dbReference type="Pfam" id="PF03152">
    <property type="entry name" value="UFD1_N1"/>
    <property type="match status" value="1"/>
</dbReference>
<dbReference type="GO" id="GO:0034098">
    <property type="term" value="C:VCP-NPL4-UFD1 AAA ATPase complex"/>
    <property type="evidence" value="ECO:0007669"/>
    <property type="project" value="TreeGrafter"/>
</dbReference>
<proteinExistence type="inferred from homology"/>
<dbReference type="GO" id="GO:0036503">
    <property type="term" value="P:ERAD pathway"/>
    <property type="evidence" value="ECO:0007669"/>
    <property type="project" value="TreeGrafter"/>
</dbReference>
<evidence type="ECO:0000313" key="4">
    <source>
        <dbReference type="EMBL" id="CAE6503205.1"/>
    </source>
</evidence>
<dbReference type="InterPro" id="IPR055417">
    <property type="entry name" value="UFD1_N1"/>
</dbReference>
<dbReference type="AlphaFoldDB" id="A0A8H3H7E0"/>
<gene>
    <name evidence="4" type="ORF">RDB_LOCUS97274</name>
</gene>
<organism evidence="4 5">
    <name type="scientific">Rhizoctonia solani</name>
    <dbReference type="NCBI Taxonomy" id="456999"/>
    <lineage>
        <taxon>Eukaryota</taxon>
        <taxon>Fungi</taxon>
        <taxon>Dikarya</taxon>
        <taxon>Basidiomycota</taxon>
        <taxon>Agaricomycotina</taxon>
        <taxon>Agaricomycetes</taxon>
        <taxon>Cantharellales</taxon>
        <taxon>Ceratobasidiaceae</taxon>
        <taxon>Rhizoctonia</taxon>
    </lineage>
</organism>
<dbReference type="PANTHER" id="PTHR12555">
    <property type="entry name" value="UBIQUITIN FUSION DEGRADATON PROTEIN 1"/>
    <property type="match status" value="1"/>
</dbReference>
<evidence type="ECO:0000256" key="2">
    <source>
        <dbReference type="ARBA" id="ARBA00022786"/>
    </source>
</evidence>
<name>A0A8H3H7E0_9AGAM</name>
<reference evidence="4" key="1">
    <citation type="submission" date="2021-01" db="EMBL/GenBank/DDBJ databases">
        <authorList>
            <person name="Kaushik A."/>
        </authorList>
    </citation>
    <scope>NUCLEOTIDE SEQUENCE</scope>
    <source>
        <strain evidence="4">Type strain: AG8-Rh-89/</strain>
    </source>
</reference>
<feature type="domain" description="Ubiquitin fusion degradation protein UFD1 N-terminal subdomain 1" evidence="3">
    <location>
        <begin position="8"/>
        <end position="66"/>
    </location>
</feature>
<comment type="caution">
    <text evidence="4">The sequence shown here is derived from an EMBL/GenBank/DDBJ whole genome shotgun (WGS) entry which is preliminary data.</text>
</comment>
<evidence type="ECO:0000256" key="1">
    <source>
        <dbReference type="ARBA" id="ARBA00006043"/>
    </source>
</evidence>
<dbReference type="Gene3D" id="2.40.40.50">
    <property type="entry name" value="Ubiquitin fusion degradation protein UFD1, N-terminal domain"/>
    <property type="match status" value="1"/>
</dbReference>
<dbReference type="InterPro" id="IPR004854">
    <property type="entry name" value="Ufd1-like"/>
</dbReference>
<dbReference type="EMBL" id="CAJMWZ010005278">
    <property type="protein sequence ID" value="CAE6503205.1"/>
    <property type="molecule type" value="Genomic_DNA"/>
</dbReference>
<keyword evidence="2" id="KW-0833">Ubl conjugation pathway</keyword>
<sequence length="70" mass="7775">MLVMAAKSEVILPPSSLANLSDLDLESPWLFQLKNPSNQAATTHGGVLEFIANEGCAHLPQWVWTKYHTR</sequence>
<dbReference type="PANTHER" id="PTHR12555:SF13">
    <property type="entry name" value="UBIQUITIN RECOGNITION FACTOR IN ER-ASSOCIATED DEGRADATION PROTEIN 1"/>
    <property type="match status" value="1"/>
</dbReference>
<evidence type="ECO:0000259" key="3">
    <source>
        <dbReference type="Pfam" id="PF03152"/>
    </source>
</evidence>
<protein>
    <recommendedName>
        <fullName evidence="3">Ubiquitin fusion degradation protein UFD1 N-terminal subdomain 1 domain-containing protein</fullName>
    </recommendedName>
</protein>
<dbReference type="InterPro" id="IPR042299">
    <property type="entry name" value="Ufd1-like_Nn"/>
</dbReference>
<dbReference type="Proteomes" id="UP000663850">
    <property type="component" value="Unassembled WGS sequence"/>
</dbReference>
<dbReference type="GO" id="GO:0031593">
    <property type="term" value="F:polyubiquitin modification-dependent protein binding"/>
    <property type="evidence" value="ECO:0007669"/>
    <property type="project" value="TreeGrafter"/>
</dbReference>
<accession>A0A8H3H7E0</accession>
<dbReference type="GO" id="GO:0006511">
    <property type="term" value="P:ubiquitin-dependent protein catabolic process"/>
    <property type="evidence" value="ECO:0007669"/>
    <property type="project" value="InterPro"/>
</dbReference>
<comment type="similarity">
    <text evidence="1">Belongs to the UFD1 family.</text>
</comment>
<evidence type="ECO:0000313" key="5">
    <source>
        <dbReference type="Proteomes" id="UP000663850"/>
    </source>
</evidence>